<evidence type="ECO:0000256" key="4">
    <source>
        <dbReference type="ARBA" id="ARBA00022777"/>
    </source>
</evidence>
<reference evidence="8 9" key="1">
    <citation type="journal article" date="2010" name="Stand. Genomic Sci.">
        <title>Complete genome sequence of Haliangium ochraceum type strain (SMP-2).</title>
        <authorList>
            <consortium name="US DOE Joint Genome Institute (JGI-PGF)"/>
            <person name="Ivanova N."/>
            <person name="Daum C."/>
            <person name="Lang E."/>
            <person name="Abt B."/>
            <person name="Kopitz M."/>
            <person name="Saunders E."/>
            <person name="Lapidus A."/>
            <person name="Lucas S."/>
            <person name="Glavina Del Rio T."/>
            <person name="Nolan M."/>
            <person name="Tice H."/>
            <person name="Copeland A."/>
            <person name="Cheng J.F."/>
            <person name="Chen F."/>
            <person name="Bruce D."/>
            <person name="Goodwin L."/>
            <person name="Pitluck S."/>
            <person name="Mavromatis K."/>
            <person name="Pati A."/>
            <person name="Mikhailova N."/>
            <person name="Chen A."/>
            <person name="Palaniappan K."/>
            <person name="Land M."/>
            <person name="Hauser L."/>
            <person name="Chang Y.J."/>
            <person name="Jeffries C.D."/>
            <person name="Detter J.C."/>
            <person name="Brettin T."/>
            <person name="Rohde M."/>
            <person name="Goker M."/>
            <person name="Bristow J."/>
            <person name="Markowitz V."/>
            <person name="Eisen J.A."/>
            <person name="Hugenholtz P."/>
            <person name="Kyrpides N.C."/>
            <person name="Klenk H.P."/>
        </authorList>
    </citation>
    <scope>NUCLEOTIDE SEQUENCE [LARGE SCALE GENOMIC DNA]</scope>
    <source>
        <strain evidence="9">DSM 14365 / CIP 107738 / JCM 11303 / AJ 13395 / SMP-2</strain>
    </source>
</reference>
<dbReference type="STRING" id="502025.Hoch_0992"/>
<dbReference type="Pfam" id="PF00069">
    <property type="entry name" value="Pkinase"/>
    <property type="match status" value="1"/>
</dbReference>
<dbReference type="eggNOG" id="COG0515">
    <property type="taxonomic scope" value="Bacteria"/>
</dbReference>
<dbReference type="PANTHER" id="PTHR43671">
    <property type="entry name" value="SERINE/THREONINE-PROTEIN KINASE NEK"/>
    <property type="match status" value="1"/>
</dbReference>
<accession>D0LQN3</accession>
<sequence length="774" mass="81122">MMARYHAAKRIAYGGMAEVLLAAQRGPGGFEKLLVLKRILPQYQTDQYFIDMFLAEARLAASLRHPNIVEIYDVHWGEEGVEILMEYLPGPDLRQVLDATAEAGQFLPPAMCCHIVAKVADALHCAHTATGPDRQPMCIVHRDVSPSNVMLTRDGYVKVVDFGVAKAEGLGRFTKTGAVKGKLLYASPEQVNGGPLGAASDLFSLGVVLYELLTGVQLFAGPTQVAIVYNIMEREITAPRHLVVGIPPALDALVMALLEREPERRPGSAAAVRDRLEALERELGGSGHRAIAAWLGASMAAHFQQRRALEHDVVTTGRDSGALVQAVAPAPSGPALAPGALAEASEPSMHAPHAHGQAPSQRHALVASGRPVWWRRPGLWVMGALFAGIAAAVVVGLSSSPGLEGQAPLPAAAAVADASTQPDEANSDDRPATVALHLFVAPAGAEVSVNGAQLAETVGPHGLLVPVPAEAQVRLMVSKLGFRAHEATLLAPGAGTMPVYVTLTEASADAEASALAGDSVAVAVAAEADDPADRAGADPPADGDAATRKPAERTGRRRDPPRRSRARGGRSGKAATGKSARASAGEAAGTLRVDYVPANASLRVDGVVRAGGSPQTLTLAPGPHTLQLDAAGYVSEGRSVTVTAGDTTRLSMTLARERRVPDATPRAQAPPPRAPVSVRADEVTKLSGTLPTVTLRREQVGTQAPTRTKPISARLCIDERGAVSSVVLTKSVIPKMTGPIEKALRSWRYRPYRRGGEAVPACFALSFALDIVLR</sequence>
<evidence type="ECO:0000256" key="1">
    <source>
        <dbReference type="ARBA" id="ARBA00012513"/>
    </source>
</evidence>
<dbReference type="PROSITE" id="PS00109">
    <property type="entry name" value="PROTEIN_KINASE_TYR"/>
    <property type="match status" value="1"/>
</dbReference>
<dbReference type="OrthoDB" id="9801841at2"/>
<dbReference type="AlphaFoldDB" id="D0LQN3"/>
<dbReference type="KEGG" id="hoh:Hoch_0992"/>
<dbReference type="SUPFAM" id="SSF56112">
    <property type="entry name" value="Protein kinase-like (PK-like)"/>
    <property type="match status" value="1"/>
</dbReference>
<evidence type="ECO:0000313" key="9">
    <source>
        <dbReference type="Proteomes" id="UP000001880"/>
    </source>
</evidence>
<dbReference type="PANTHER" id="PTHR43671:SF13">
    <property type="entry name" value="SERINE_THREONINE-PROTEIN KINASE NEK2"/>
    <property type="match status" value="1"/>
</dbReference>
<dbReference type="Gene3D" id="1.10.510.10">
    <property type="entry name" value="Transferase(Phosphotransferase) domain 1"/>
    <property type="match status" value="1"/>
</dbReference>
<proteinExistence type="predicted"/>
<organism evidence="8 9">
    <name type="scientific">Haliangium ochraceum (strain DSM 14365 / JCM 11303 / SMP-2)</name>
    <dbReference type="NCBI Taxonomy" id="502025"/>
    <lineage>
        <taxon>Bacteria</taxon>
        <taxon>Pseudomonadati</taxon>
        <taxon>Myxococcota</taxon>
        <taxon>Polyangia</taxon>
        <taxon>Haliangiales</taxon>
        <taxon>Kofleriaceae</taxon>
        <taxon>Haliangium</taxon>
    </lineage>
</organism>
<name>D0LQN3_HALO1</name>
<gene>
    <name evidence="8" type="ordered locus">Hoch_0992</name>
</gene>
<feature type="domain" description="Protein kinase" evidence="7">
    <location>
        <begin position="5"/>
        <end position="279"/>
    </location>
</feature>
<keyword evidence="3" id="KW-0547">Nucleotide-binding</keyword>
<dbReference type="InterPro" id="IPR011009">
    <property type="entry name" value="Kinase-like_dom_sf"/>
</dbReference>
<feature type="region of interest" description="Disordered" evidence="6">
    <location>
        <begin position="657"/>
        <end position="678"/>
    </location>
</feature>
<protein>
    <recommendedName>
        <fullName evidence="1">non-specific serine/threonine protein kinase</fullName>
        <ecNumber evidence="1">2.7.11.1</ecNumber>
    </recommendedName>
</protein>
<evidence type="ECO:0000256" key="5">
    <source>
        <dbReference type="ARBA" id="ARBA00022840"/>
    </source>
</evidence>
<dbReference type="HOGENOM" id="CLU_361223_0_0_7"/>
<evidence type="ECO:0000256" key="2">
    <source>
        <dbReference type="ARBA" id="ARBA00022679"/>
    </source>
</evidence>
<keyword evidence="8" id="KW-0723">Serine/threonine-protein kinase</keyword>
<feature type="compositionally biased region" description="Basic and acidic residues" evidence="6">
    <location>
        <begin position="545"/>
        <end position="562"/>
    </location>
</feature>
<dbReference type="CDD" id="cd14014">
    <property type="entry name" value="STKc_PknB_like"/>
    <property type="match status" value="1"/>
</dbReference>
<dbReference type="InterPro" id="IPR000719">
    <property type="entry name" value="Prot_kinase_dom"/>
</dbReference>
<dbReference type="InterPro" id="IPR008266">
    <property type="entry name" value="Tyr_kinase_AS"/>
</dbReference>
<evidence type="ECO:0000256" key="6">
    <source>
        <dbReference type="SAM" id="MobiDB-lite"/>
    </source>
</evidence>
<keyword evidence="9" id="KW-1185">Reference proteome</keyword>
<feature type="region of interest" description="Disordered" evidence="6">
    <location>
        <begin position="334"/>
        <end position="360"/>
    </location>
</feature>
<dbReference type="RefSeq" id="WP_012826212.1">
    <property type="nucleotide sequence ID" value="NC_013440.1"/>
</dbReference>
<evidence type="ECO:0000259" key="7">
    <source>
        <dbReference type="PROSITE" id="PS50011"/>
    </source>
</evidence>
<dbReference type="InterPro" id="IPR050660">
    <property type="entry name" value="NEK_Ser/Thr_kinase"/>
</dbReference>
<dbReference type="EMBL" id="CP001804">
    <property type="protein sequence ID" value="ACY13593.1"/>
    <property type="molecule type" value="Genomic_DNA"/>
</dbReference>
<evidence type="ECO:0000256" key="3">
    <source>
        <dbReference type="ARBA" id="ARBA00022741"/>
    </source>
</evidence>
<feature type="compositionally biased region" description="Low complexity" evidence="6">
    <location>
        <begin position="334"/>
        <end position="347"/>
    </location>
</feature>
<dbReference type="Pfam" id="PF08308">
    <property type="entry name" value="PEGA"/>
    <property type="match status" value="1"/>
</dbReference>
<dbReference type="InterPro" id="IPR013229">
    <property type="entry name" value="PEGA"/>
</dbReference>
<dbReference type="Proteomes" id="UP000001880">
    <property type="component" value="Chromosome"/>
</dbReference>
<keyword evidence="4 8" id="KW-0418">Kinase</keyword>
<dbReference type="PROSITE" id="PS50011">
    <property type="entry name" value="PROTEIN_KINASE_DOM"/>
    <property type="match status" value="1"/>
</dbReference>
<keyword evidence="2" id="KW-0808">Transferase</keyword>
<dbReference type="GO" id="GO:0004674">
    <property type="term" value="F:protein serine/threonine kinase activity"/>
    <property type="evidence" value="ECO:0007669"/>
    <property type="project" value="UniProtKB-KW"/>
</dbReference>
<dbReference type="Gene3D" id="3.30.200.20">
    <property type="entry name" value="Phosphorylase Kinase, domain 1"/>
    <property type="match status" value="1"/>
</dbReference>
<dbReference type="GO" id="GO:0005524">
    <property type="term" value="F:ATP binding"/>
    <property type="evidence" value="ECO:0007669"/>
    <property type="project" value="UniProtKB-KW"/>
</dbReference>
<keyword evidence="5" id="KW-0067">ATP-binding</keyword>
<feature type="region of interest" description="Disordered" evidence="6">
    <location>
        <begin position="529"/>
        <end position="586"/>
    </location>
</feature>
<evidence type="ECO:0000313" key="8">
    <source>
        <dbReference type="EMBL" id="ACY13593.1"/>
    </source>
</evidence>
<dbReference type="EC" id="2.7.11.1" evidence="1"/>